<feature type="chain" id="PRO_5047477030" evidence="5">
    <location>
        <begin position="20"/>
        <end position="400"/>
    </location>
</feature>
<dbReference type="Proteomes" id="UP001501725">
    <property type="component" value="Unassembled WGS sequence"/>
</dbReference>
<sequence>MAKKLWVLAALAATFSLYISCNKLLPGAPGEDEVLDGPVAGLSSEQLRQFLAGDVAFNEEVFTRETGLGPIFVAASCATCHAGDGKGHPFTMLTRFGQADTLGNQFLQQGGPQLQHRAISGYQAETIPAGAAFSRFMPPANTGLGFLEAVPDSTLLRLADEHDADGDGISGRPNWINVPGYCLLRPGTIARGDGKYIGRFGKKAAVYDLLQQTVNAYNQDMGVNSSYEHQNTYNGQEADPEVSNLTVQNLVFYLQTLKAPIQRSANDPAVQSGRQVFLRLQCGTCHVPELRTGYSPVAPLSNKVIQPYTDLLLHDMGPSLNDGYTEGTALAAEWRTPPLWGLGLSKNSQGGRYFLMHDGRAGSIEEAIQLHGGEAQQSRAAFQQLSPGDKANLIRFLESL</sequence>
<dbReference type="PANTHER" id="PTHR30600">
    <property type="entry name" value="CYTOCHROME C PEROXIDASE-RELATED"/>
    <property type="match status" value="1"/>
</dbReference>
<dbReference type="InterPro" id="IPR009056">
    <property type="entry name" value="Cyt_c-like_dom"/>
</dbReference>
<evidence type="ECO:0000256" key="3">
    <source>
        <dbReference type="ARBA" id="ARBA00023004"/>
    </source>
</evidence>
<proteinExistence type="predicted"/>
<evidence type="ECO:0000313" key="7">
    <source>
        <dbReference type="EMBL" id="GAA4340975.1"/>
    </source>
</evidence>
<dbReference type="SUPFAM" id="SSF46626">
    <property type="entry name" value="Cytochrome c"/>
    <property type="match status" value="1"/>
</dbReference>
<feature type="domain" description="Cytochrome c" evidence="6">
    <location>
        <begin position="53"/>
        <end position="258"/>
    </location>
</feature>
<dbReference type="Pfam" id="PF06537">
    <property type="entry name" value="DHOR"/>
    <property type="match status" value="2"/>
</dbReference>
<feature type="domain" description="Cytochrome c" evidence="6">
    <location>
        <begin position="268"/>
        <end position="400"/>
    </location>
</feature>
<feature type="signal peptide" evidence="5">
    <location>
        <begin position="1"/>
        <end position="19"/>
    </location>
</feature>
<evidence type="ECO:0000259" key="6">
    <source>
        <dbReference type="PROSITE" id="PS51007"/>
    </source>
</evidence>
<keyword evidence="3 4" id="KW-0408">Iron</keyword>
<gene>
    <name evidence="7" type="ORF">GCM10023184_39050</name>
</gene>
<dbReference type="PROSITE" id="PS51007">
    <property type="entry name" value="CYTC"/>
    <property type="match status" value="2"/>
</dbReference>
<dbReference type="Gene3D" id="1.10.760.10">
    <property type="entry name" value="Cytochrome c-like domain"/>
    <property type="match status" value="1"/>
</dbReference>
<dbReference type="InterPro" id="IPR051395">
    <property type="entry name" value="Cytochrome_c_Peroxidase/MauG"/>
</dbReference>
<keyword evidence="2 4" id="KW-0479">Metal-binding</keyword>
<evidence type="ECO:0000256" key="5">
    <source>
        <dbReference type="SAM" id="SignalP"/>
    </source>
</evidence>
<dbReference type="PANTHER" id="PTHR30600:SF4">
    <property type="entry name" value="CYTOCHROME C DOMAIN-CONTAINING PROTEIN"/>
    <property type="match status" value="1"/>
</dbReference>
<dbReference type="RefSeq" id="WP_345257568.1">
    <property type="nucleotide sequence ID" value="NZ_BAABGY010000014.1"/>
</dbReference>
<protein>
    <submittedName>
        <fullName evidence="7">Di-heme oxidoredictase family protein</fullName>
    </submittedName>
</protein>
<organism evidence="7 8">
    <name type="scientific">Flaviaesturariibacter amylovorans</name>
    <dbReference type="NCBI Taxonomy" id="1084520"/>
    <lineage>
        <taxon>Bacteria</taxon>
        <taxon>Pseudomonadati</taxon>
        <taxon>Bacteroidota</taxon>
        <taxon>Chitinophagia</taxon>
        <taxon>Chitinophagales</taxon>
        <taxon>Chitinophagaceae</taxon>
        <taxon>Flaviaestuariibacter</taxon>
    </lineage>
</organism>
<dbReference type="InterPro" id="IPR036909">
    <property type="entry name" value="Cyt_c-like_dom_sf"/>
</dbReference>
<evidence type="ECO:0000256" key="2">
    <source>
        <dbReference type="ARBA" id="ARBA00022723"/>
    </source>
</evidence>
<comment type="caution">
    <text evidence="7">The sequence shown here is derived from an EMBL/GenBank/DDBJ whole genome shotgun (WGS) entry which is preliminary data.</text>
</comment>
<keyword evidence="1 4" id="KW-0349">Heme</keyword>
<keyword evidence="5" id="KW-0732">Signal</keyword>
<reference evidence="8" key="1">
    <citation type="journal article" date="2019" name="Int. J. Syst. Evol. Microbiol.">
        <title>The Global Catalogue of Microorganisms (GCM) 10K type strain sequencing project: providing services to taxonomists for standard genome sequencing and annotation.</title>
        <authorList>
            <consortium name="The Broad Institute Genomics Platform"/>
            <consortium name="The Broad Institute Genome Sequencing Center for Infectious Disease"/>
            <person name="Wu L."/>
            <person name="Ma J."/>
        </authorList>
    </citation>
    <scope>NUCLEOTIDE SEQUENCE [LARGE SCALE GENOMIC DNA]</scope>
    <source>
        <strain evidence="8">JCM 17919</strain>
    </source>
</reference>
<evidence type="ECO:0000313" key="8">
    <source>
        <dbReference type="Proteomes" id="UP001501725"/>
    </source>
</evidence>
<dbReference type="InterPro" id="IPR010538">
    <property type="entry name" value="DHOR"/>
</dbReference>
<name>A0ABP8HLL3_9BACT</name>
<evidence type="ECO:0000256" key="4">
    <source>
        <dbReference type="PROSITE-ProRule" id="PRU00433"/>
    </source>
</evidence>
<evidence type="ECO:0000256" key="1">
    <source>
        <dbReference type="ARBA" id="ARBA00022617"/>
    </source>
</evidence>
<accession>A0ABP8HLL3</accession>
<dbReference type="EMBL" id="BAABGY010000014">
    <property type="protein sequence ID" value="GAA4340975.1"/>
    <property type="molecule type" value="Genomic_DNA"/>
</dbReference>
<keyword evidence="8" id="KW-1185">Reference proteome</keyword>